<dbReference type="GO" id="GO:0043565">
    <property type="term" value="F:sequence-specific DNA binding"/>
    <property type="evidence" value="ECO:0007669"/>
    <property type="project" value="TreeGrafter"/>
</dbReference>
<dbReference type="HOGENOM" id="CLU_013052_2_0_1"/>
<evidence type="ECO:0000313" key="2">
    <source>
        <dbReference type="EnsemblMetazoa" id="RPRC012512-PA"/>
    </source>
</evidence>
<accession>T1I890</accession>
<protein>
    <submittedName>
        <fullName evidence="2">DDE_Tnp_1_7 domain-containing protein</fullName>
    </submittedName>
</protein>
<dbReference type="EnsemblMetazoa" id="RPRC012512-RA">
    <property type="protein sequence ID" value="RPRC012512-PA"/>
    <property type="gene ID" value="RPRC012512"/>
</dbReference>
<reference evidence="2" key="1">
    <citation type="submission" date="2015-05" db="UniProtKB">
        <authorList>
            <consortium name="EnsemblMetazoa"/>
        </authorList>
    </citation>
    <scope>IDENTIFICATION</scope>
</reference>
<dbReference type="AlphaFoldDB" id="T1I890"/>
<dbReference type="eggNOG" id="ENOG502QVFB">
    <property type="taxonomic scope" value="Eukaryota"/>
</dbReference>
<sequence length="422" mass="48628">TSPLDTFKLFFSNDLINHIVLQTNLYSGQKGNHSLNVTYEEMHTFIGIMLLSGYHQLPSKRMYWQEEPDCKVAVVAEAMRRRRFEDILRCIHLNDNSQITGDRLYKVRPLFKYLNQSFKMISPKECVSIDESIIPYYGRHGAKQFIRGKPIRFGFKLWVLANPDGYILHAEPYCGNDTNLPCTGLGQGGDVVIGLIEHSDLPVGTKIYFDNLFTSVQLLEELCQRNIGGTGTLRENRTLTAMNLPNKKDFQKEKRGTIYVSRNDKLTVIRWNDNAAVTVLSNCDKEGPYKNAQRYNRAEKKKITVQMPNAIARYNENMGGVDLNDQFVSQYRTKIRNKKWWWAFFAWSVDVSCVQGWLTYRNLGHIIPYLQFRRQVVLQILSSFGIGRSRPGPSLPSLTNSSAIEDIRRDRKDHLIIKGESK</sequence>
<dbReference type="InParanoid" id="T1I890"/>
<proteinExistence type="predicted"/>
<keyword evidence="3" id="KW-1185">Reference proteome</keyword>
<dbReference type="InterPro" id="IPR052638">
    <property type="entry name" value="PiggyBac_TE-derived"/>
</dbReference>
<dbReference type="VEuPathDB" id="VectorBase:RPRC012512"/>
<dbReference type="STRING" id="13249.T1I890"/>
<dbReference type="PANTHER" id="PTHR47055">
    <property type="entry name" value="DDE_TNP_1_7 DOMAIN-CONTAINING PROTEIN"/>
    <property type="match status" value="1"/>
</dbReference>
<dbReference type="PANTHER" id="PTHR47055:SF3">
    <property type="entry name" value="PHORBOL-ESTER_DAG-TYPE DOMAIN-CONTAINING PROTEIN"/>
    <property type="match status" value="1"/>
</dbReference>
<feature type="domain" description="PiggyBac transposable element-derived protein" evidence="1">
    <location>
        <begin position="2"/>
        <end position="353"/>
    </location>
</feature>
<name>T1I890_RHOPR</name>
<evidence type="ECO:0000313" key="3">
    <source>
        <dbReference type="Proteomes" id="UP000015103"/>
    </source>
</evidence>
<dbReference type="InterPro" id="IPR029526">
    <property type="entry name" value="PGBD"/>
</dbReference>
<dbReference type="EMBL" id="ACPB03024046">
    <property type="status" value="NOT_ANNOTATED_CDS"/>
    <property type="molecule type" value="Genomic_DNA"/>
</dbReference>
<dbReference type="Pfam" id="PF13843">
    <property type="entry name" value="DDE_Tnp_1_7"/>
    <property type="match status" value="1"/>
</dbReference>
<evidence type="ECO:0000259" key="1">
    <source>
        <dbReference type="Pfam" id="PF13843"/>
    </source>
</evidence>
<dbReference type="OMA" id="NAYAEPM"/>
<dbReference type="Proteomes" id="UP000015103">
    <property type="component" value="Unassembled WGS sequence"/>
</dbReference>
<organism evidence="2 3">
    <name type="scientific">Rhodnius prolixus</name>
    <name type="common">Triatomid bug</name>
    <dbReference type="NCBI Taxonomy" id="13249"/>
    <lineage>
        <taxon>Eukaryota</taxon>
        <taxon>Metazoa</taxon>
        <taxon>Ecdysozoa</taxon>
        <taxon>Arthropoda</taxon>
        <taxon>Hexapoda</taxon>
        <taxon>Insecta</taxon>
        <taxon>Pterygota</taxon>
        <taxon>Neoptera</taxon>
        <taxon>Paraneoptera</taxon>
        <taxon>Hemiptera</taxon>
        <taxon>Heteroptera</taxon>
        <taxon>Panheteroptera</taxon>
        <taxon>Cimicomorpha</taxon>
        <taxon>Reduviidae</taxon>
        <taxon>Triatominae</taxon>
        <taxon>Rhodnius</taxon>
    </lineage>
</organism>